<protein>
    <recommendedName>
        <fullName evidence="1">DUF4178 domain-containing protein</fullName>
    </recommendedName>
</protein>
<reference evidence="2 3" key="1">
    <citation type="submission" date="2016-12" db="EMBL/GenBank/DDBJ databases">
        <title>Thioflexothrix psekupsii D3 genome sequencing and assembly.</title>
        <authorList>
            <person name="Fomenkov A."/>
            <person name="Vincze T."/>
            <person name="Grabovich M."/>
            <person name="Anton B.P."/>
            <person name="Dubinina G."/>
            <person name="Orlova M."/>
            <person name="Belousova E."/>
            <person name="Roberts R.J."/>
        </authorList>
    </citation>
    <scope>NUCLEOTIDE SEQUENCE [LARGE SCALE GENOMIC DNA]</scope>
    <source>
        <strain evidence="2">D3</strain>
    </source>
</reference>
<name>A0A251X5A0_9GAMM</name>
<dbReference type="Proteomes" id="UP000194798">
    <property type="component" value="Unassembled WGS sequence"/>
</dbReference>
<sequence length="222" mass="25479">MANFTTFQHQCPACGAPIEWHSKEIKVVTCSHCNNGLFLEDEQVKNLGIQSTLVQYPSLLKLFHLFHYQSDAMMPIGQVRFDYGRGFWDEWWVVNQKTKKSYWLSVDEGDYALEQPLNVAAFPPAKKGVAAVRHALHLNRKLQLQHDNGQEETVQVSEMGEGVCIGFVGELPELIHLGDRFQYAHLSGSEQRLYTIEISNDVIRLFQGIWIDPFLIKVQHHD</sequence>
<evidence type="ECO:0000313" key="3">
    <source>
        <dbReference type="Proteomes" id="UP000194798"/>
    </source>
</evidence>
<evidence type="ECO:0000313" key="2">
    <source>
        <dbReference type="EMBL" id="OUD12535.1"/>
    </source>
</evidence>
<gene>
    <name evidence="2" type="ORF">TPSD3_15725</name>
</gene>
<proteinExistence type="predicted"/>
<organism evidence="2 3">
    <name type="scientific">Thioflexithrix psekupsensis</name>
    <dbReference type="NCBI Taxonomy" id="1570016"/>
    <lineage>
        <taxon>Bacteria</taxon>
        <taxon>Pseudomonadati</taxon>
        <taxon>Pseudomonadota</taxon>
        <taxon>Gammaproteobacteria</taxon>
        <taxon>Thiotrichales</taxon>
        <taxon>Thioflexithrix</taxon>
    </lineage>
</organism>
<dbReference type="OrthoDB" id="228033at2"/>
<dbReference type="EMBL" id="MSLT01000023">
    <property type="protein sequence ID" value="OUD12535.1"/>
    <property type="molecule type" value="Genomic_DNA"/>
</dbReference>
<dbReference type="RefSeq" id="WP_086489493.1">
    <property type="nucleotide sequence ID" value="NZ_MSLT01000023.1"/>
</dbReference>
<keyword evidence="3" id="KW-1185">Reference proteome</keyword>
<feature type="domain" description="DUF4178" evidence="1">
    <location>
        <begin position="76"/>
        <end position="213"/>
    </location>
</feature>
<dbReference type="AlphaFoldDB" id="A0A251X5A0"/>
<comment type="caution">
    <text evidence="2">The sequence shown here is derived from an EMBL/GenBank/DDBJ whole genome shotgun (WGS) entry which is preliminary data.</text>
</comment>
<dbReference type="InterPro" id="IPR025235">
    <property type="entry name" value="DUF4178"/>
</dbReference>
<dbReference type="Pfam" id="PF13785">
    <property type="entry name" value="DUF4178"/>
    <property type="match status" value="1"/>
</dbReference>
<evidence type="ECO:0000259" key="1">
    <source>
        <dbReference type="Pfam" id="PF13785"/>
    </source>
</evidence>
<accession>A0A251X5A0</accession>